<feature type="signal peptide" evidence="1">
    <location>
        <begin position="1"/>
        <end position="24"/>
    </location>
</feature>
<keyword evidence="3" id="KW-1185">Reference proteome</keyword>
<sequence length="180" mass="19714" precursor="true">MTRIIRPLLASAVALPLLVSVVQAQETQDQQRFQVRVPGLVAINATNSLAEMEHDLTEANQTFEWQPWQVTCNNVAGAIATFETDQAFTHTTNASVKRDAFLFLSNASGSIFLASDDWRVTHFADETDYKMGDGVAMVTAEVTGASDGKFLLRVVYLEENLAETIAGDYELTVIGTITPK</sequence>
<dbReference type="RefSeq" id="WP_145343627.1">
    <property type="nucleotide sequence ID" value="NZ_CP036261.1"/>
</dbReference>
<name>A0A517LXI8_9BACT</name>
<dbReference type="Proteomes" id="UP000319557">
    <property type="component" value="Chromosome"/>
</dbReference>
<dbReference type="EMBL" id="CP036261">
    <property type="protein sequence ID" value="QDS87330.1"/>
    <property type="molecule type" value="Genomic_DNA"/>
</dbReference>
<dbReference type="KEGG" id="ruv:EC9_15080"/>
<proteinExistence type="predicted"/>
<feature type="chain" id="PRO_5021926494" evidence="1">
    <location>
        <begin position="25"/>
        <end position="180"/>
    </location>
</feature>
<protein>
    <submittedName>
        <fullName evidence="2">Uncharacterized protein</fullName>
    </submittedName>
</protein>
<dbReference type="OrthoDB" id="275334at2"/>
<gene>
    <name evidence="2" type="ORF">EC9_15080</name>
</gene>
<keyword evidence="1" id="KW-0732">Signal</keyword>
<organism evidence="2 3">
    <name type="scientific">Rosistilla ulvae</name>
    <dbReference type="NCBI Taxonomy" id="1930277"/>
    <lineage>
        <taxon>Bacteria</taxon>
        <taxon>Pseudomonadati</taxon>
        <taxon>Planctomycetota</taxon>
        <taxon>Planctomycetia</taxon>
        <taxon>Pirellulales</taxon>
        <taxon>Pirellulaceae</taxon>
        <taxon>Rosistilla</taxon>
    </lineage>
</organism>
<reference evidence="2 3" key="1">
    <citation type="submission" date="2019-02" db="EMBL/GenBank/DDBJ databases">
        <title>Deep-cultivation of Planctomycetes and their phenomic and genomic characterization uncovers novel biology.</title>
        <authorList>
            <person name="Wiegand S."/>
            <person name="Jogler M."/>
            <person name="Boedeker C."/>
            <person name="Pinto D."/>
            <person name="Vollmers J."/>
            <person name="Rivas-Marin E."/>
            <person name="Kohn T."/>
            <person name="Peeters S.H."/>
            <person name="Heuer A."/>
            <person name="Rast P."/>
            <person name="Oberbeckmann S."/>
            <person name="Bunk B."/>
            <person name="Jeske O."/>
            <person name="Meyerdierks A."/>
            <person name="Storesund J.E."/>
            <person name="Kallscheuer N."/>
            <person name="Luecker S."/>
            <person name="Lage O.M."/>
            <person name="Pohl T."/>
            <person name="Merkel B.J."/>
            <person name="Hornburger P."/>
            <person name="Mueller R.-W."/>
            <person name="Bruemmer F."/>
            <person name="Labrenz M."/>
            <person name="Spormann A.M."/>
            <person name="Op den Camp H."/>
            <person name="Overmann J."/>
            <person name="Amann R."/>
            <person name="Jetten M.S.M."/>
            <person name="Mascher T."/>
            <person name="Medema M.H."/>
            <person name="Devos D.P."/>
            <person name="Kaster A.-K."/>
            <person name="Ovreas L."/>
            <person name="Rohde M."/>
            <person name="Galperin M.Y."/>
            <person name="Jogler C."/>
        </authorList>
    </citation>
    <scope>NUCLEOTIDE SEQUENCE [LARGE SCALE GENOMIC DNA]</scope>
    <source>
        <strain evidence="2 3">EC9</strain>
    </source>
</reference>
<evidence type="ECO:0000313" key="2">
    <source>
        <dbReference type="EMBL" id="QDS87330.1"/>
    </source>
</evidence>
<evidence type="ECO:0000256" key="1">
    <source>
        <dbReference type="SAM" id="SignalP"/>
    </source>
</evidence>
<evidence type="ECO:0000313" key="3">
    <source>
        <dbReference type="Proteomes" id="UP000319557"/>
    </source>
</evidence>
<accession>A0A517LXI8</accession>
<dbReference type="AlphaFoldDB" id="A0A517LXI8"/>